<evidence type="ECO:0000313" key="3">
    <source>
        <dbReference type="Proteomes" id="UP000717515"/>
    </source>
</evidence>
<gene>
    <name evidence="2" type="ORF">KVV02_005920</name>
</gene>
<accession>A0A9P8CZ47</accession>
<evidence type="ECO:0000313" key="2">
    <source>
        <dbReference type="EMBL" id="KAG9319870.1"/>
    </source>
</evidence>
<protein>
    <submittedName>
        <fullName evidence="2">Uncharacterized protein</fullName>
    </submittedName>
</protein>
<feature type="compositionally biased region" description="Basic and acidic residues" evidence="1">
    <location>
        <begin position="400"/>
        <end position="414"/>
    </location>
</feature>
<dbReference type="EMBL" id="JAIFTL010000362">
    <property type="protein sequence ID" value="KAG9319870.1"/>
    <property type="molecule type" value="Genomic_DNA"/>
</dbReference>
<feature type="compositionally biased region" description="Low complexity" evidence="1">
    <location>
        <begin position="260"/>
        <end position="272"/>
    </location>
</feature>
<organism evidence="2 3">
    <name type="scientific">Mortierella alpina</name>
    <name type="common">Oleaginous fungus</name>
    <name type="synonym">Mortierella renispora</name>
    <dbReference type="NCBI Taxonomy" id="64518"/>
    <lineage>
        <taxon>Eukaryota</taxon>
        <taxon>Fungi</taxon>
        <taxon>Fungi incertae sedis</taxon>
        <taxon>Mucoromycota</taxon>
        <taxon>Mortierellomycotina</taxon>
        <taxon>Mortierellomycetes</taxon>
        <taxon>Mortierellales</taxon>
        <taxon>Mortierellaceae</taxon>
        <taxon>Mortierella</taxon>
    </lineage>
</organism>
<dbReference type="AlphaFoldDB" id="A0A9P8CZ47"/>
<feature type="compositionally biased region" description="Acidic residues" evidence="1">
    <location>
        <begin position="1"/>
        <end position="15"/>
    </location>
</feature>
<feature type="compositionally biased region" description="Basic and acidic residues" evidence="1">
    <location>
        <begin position="289"/>
        <end position="308"/>
    </location>
</feature>
<feature type="compositionally biased region" description="Basic and acidic residues" evidence="1">
    <location>
        <begin position="355"/>
        <end position="366"/>
    </location>
</feature>
<feature type="non-terminal residue" evidence="2">
    <location>
        <position position="1"/>
    </location>
</feature>
<feature type="region of interest" description="Disordered" evidence="1">
    <location>
        <begin position="355"/>
        <end position="414"/>
    </location>
</feature>
<evidence type="ECO:0000256" key="1">
    <source>
        <dbReference type="SAM" id="MobiDB-lite"/>
    </source>
</evidence>
<sequence length="414" mass="45905">DNGDDGDNNAEDGENDGTNAPFIRSFLTFLYSGNMPTNNKTGTAEYTPSFIVRSVASQLSAEIKRHYRHGPVKVAEKIQAMIKKEQLRSHQAIDMTQQQPAIQIFVRANATAGRPWCISPLSSDEHGFMTFTELELGALCKKSCTPPSRSSLPGELQAHINTLRSDGFDPRTYQEKGYFLSGSIKTDGYQLQLLAFKVRELNSVKYKRYASEVLPDRLLTTIAGTSDHLTEKAVARPTLRFRTWMEKQKCTDLKLPSNPSTTHTESAASSTANQPLTSSTVEAASGARSVREIESAIPPRRGDEANFKDHVQYRQAHKARLDMFYNGKGDVFAGHNIVNILRSYVERQERPLYLHPIDKDGRHPWLQEDSSGGNAGGSSRKRQAEDKGHAGAENSGKQTKATEQEASLKGKMTD</sequence>
<dbReference type="Proteomes" id="UP000717515">
    <property type="component" value="Unassembled WGS sequence"/>
</dbReference>
<proteinExistence type="predicted"/>
<comment type="caution">
    <text evidence="2">The sequence shown here is derived from an EMBL/GenBank/DDBJ whole genome shotgun (WGS) entry which is preliminary data.</text>
</comment>
<feature type="region of interest" description="Disordered" evidence="1">
    <location>
        <begin position="1"/>
        <end position="20"/>
    </location>
</feature>
<reference evidence="2" key="1">
    <citation type="submission" date="2021-07" db="EMBL/GenBank/DDBJ databases">
        <title>Draft genome of Mortierella alpina, strain LL118, isolated from an aspen leaf litter sample.</title>
        <authorList>
            <person name="Yang S."/>
            <person name="Vinatzer B.A."/>
        </authorList>
    </citation>
    <scope>NUCLEOTIDE SEQUENCE</scope>
    <source>
        <strain evidence="2">LL118</strain>
    </source>
</reference>
<name>A0A9P8CZ47_MORAP</name>
<feature type="region of interest" description="Disordered" evidence="1">
    <location>
        <begin position="252"/>
        <end position="308"/>
    </location>
</feature>
<feature type="compositionally biased region" description="Polar residues" evidence="1">
    <location>
        <begin position="273"/>
        <end position="282"/>
    </location>
</feature>